<evidence type="ECO:0000256" key="1">
    <source>
        <dbReference type="SAM" id="MobiDB-lite"/>
    </source>
</evidence>
<keyword evidence="3" id="KW-1185">Reference proteome</keyword>
<feature type="compositionally biased region" description="Basic and acidic residues" evidence="1">
    <location>
        <begin position="44"/>
        <end position="57"/>
    </location>
</feature>
<feature type="compositionally biased region" description="Polar residues" evidence="1">
    <location>
        <begin position="27"/>
        <end position="40"/>
    </location>
</feature>
<evidence type="ECO:0000313" key="3">
    <source>
        <dbReference type="Proteomes" id="UP000678393"/>
    </source>
</evidence>
<accession>A0A8S3YUQ4</accession>
<feature type="compositionally biased region" description="Low complexity" evidence="1">
    <location>
        <begin position="328"/>
        <end position="342"/>
    </location>
</feature>
<evidence type="ECO:0000313" key="2">
    <source>
        <dbReference type="EMBL" id="CAG5119375.1"/>
    </source>
</evidence>
<gene>
    <name evidence="2" type="ORF">CUNI_LOCUS4933</name>
</gene>
<comment type="caution">
    <text evidence="2">The sequence shown here is derived from an EMBL/GenBank/DDBJ whole genome shotgun (WGS) entry which is preliminary data.</text>
</comment>
<feature type="region of interest" description="Disordered" evidence="1">
    <location>
        <begin position="372"/>
        <end position="404"/>
    </location>
</feature>
<feature type="region of interest" description="Disordered" evidence="1">
    <location>
        <begin position="1"/>
        <end position="147"/>
    </location>
</feature>
<dbReference type="OrthoDB" id="9439903at2759"/>
<reference evidence="2" key="1">
    <citation type="submission" date="2021-04" db="EMBL/GenBank/DDBJ databases">
        <authorList>
            <consortium name="Molecular Ecology Group"/>
        </authorList>
    </citation>
    <scope>NUCLEOTIDE SEQUENCE</scope>
</reference>
<dbReference type="Proteomes" id="UP000678393">
    <property type="component" value="Unassembled WGS sequence"/>
</dbReference>
<feature type="region of interest" description="Disordered" evidence="1">
    <location>
        <begin position="294"/>
        <end position="344"/>
    </location>
</feature>
<feature type="compositionally biased region" description="Polar residues" evidence="1">
    <location>
        <begin position="89"/>
        <end position="116"/>
    </location>
</feature>
<dbReference type="EMBL" id="CAJHNH020000695">
    <property type="protein sequence ID" value="CAG5119375.1"/>
    <property type="molecule type" value="Genomic_DNA"/>
</dbReference>
<organism evidence="2 3">
    <name type="scientific">Candidula unifasciata</name>
    <dbReference type="NCBI Taxonomy" id="100452"/>
    <lineage>
        <taxon>Eukaryota</taxon>
        <taxon>Metazoa</taxon>
        <taxon>Spiralia</taxon>
        <taxon>Lophotrochozoa</taxon>
        <taxon>Mollusca</taxon>
        <taxon>Gastropoda</taxon>
        <taxon>Heterobranchia</taxon>
        <taxon>Euthyneura</taxon>
        <taxon>Panpulmonata</taxon>
        <taxon>Eupulmonata</taxon>
        <taxon>Stylommatophora</taxon>
        <taxon>Helicina</taxon>
        <taxon>Helicoidea</taxon>
        <taxon>Geomitridae</taxon>
        <taxon>Candidula</taxon>
    </lineage>
</organism>
<dbReference type="AlphaFoldDB" id="A0A8S3YUQ4"/>
<feature type="compositionally biased region" description="Low complexity" evidence="1">
    <location>
        <begin position="14"/>
        <end position="26"/>
    </location>
</feature>
<sequence>MSETNVLCENFPRTNSNSNSTNVNPTQDSNGNIRSPTTIPDNLDASKSKLSPHDFQLHRRNSSHGLDLSKSHPSSPTDGINGLDLTKQELPSPNSFSRSSDPTPFTNGIPTPTQISYGPGRSHSAGEAVSPFRSDPIPNGYSPDNLANGDYKNTFLESYGRSIDSTSNRFPEGYSSKVFDPITSPPGMMTSCSGSPAYPTKMSDSFIAAKLAEHSQFPKPQDPYSKLLEDYCNNAKNNNNNITGPKLNDDYTDICGKMSDSPYKKIAESYVKQIESLANGYKSDVGIFKHENSLSPESFKSDPPTFGALPKPDPNLTNGGTFGSMADSVSSSSQPSGQSLPSIMNFSTNHLRGIAGVDSGLSGFLNSYGVGGDSRGDRGDNRSGSGRDNQGGNGGNGNDSNISRASPNNKLACRFCGKTFSQAGYIKVRHCCGNSF</sequence>
<protein>
    <submittedName>
        <fullName evidence="2">Uncharacterized protein</fullName>
    </submittedName>
</protein>
<name>A0A8S3YUQ4_9EUPU</name>
<proteinExistence type="predicted"/>